<keyword evidence="6 10" id="KW-0238">DNA-binding</keyword>
<evidence type="ECO:0000256" key="9">
    <source>
        <dbReference type="ARBA" id="ARBA00023242"/>
    </source>
</evidence>
<comment type="subcellular location">
    <subcellularLocation>
        <location evidence="1 10 11">Nucleus</location>
    </subcellularLocation>
</comment>
<feature type="region of interest" description="Disordered" evidence="12">
    <location>
        <begin position="430"/>
        <end position="457"/>
    </location>
</feature>
<evidence type="ECO:0000256" key="8">
    <source>
        <dbReference type="ARBA" id="ARBA00023163"/>
    </source>
</evidence>
<keyword evidence="4" id="KW-0563">Paired box</keyword>
<dbReference type="PROSITE" id="PS51057">
    <property type="entry name" value="PAIRED_2"/>
    <property type="match status" value="1"/>
</dbReference>
<dbReference type="SMART" id="SM00389">
    <property type="entry name" value="HOX"/>
    <property type="match status" value="1"/>
</dbReference>
<evidence type="ECO:0000256" key="11">
    <source>
        <dbReference type="RuleBase" id="RU000682"/>
    </source>
</evidence>
<evidence type="ECO:0000313" key="16">
    <source>
        <dbReference type="Proteomes" id="UP000008909"/>
    </source>
</evidence>
<dbReference type="Gene3D" id="1.10.10.10">
    <property type="entry name" value="Winged helix-like DNA-binding domain superfamily/Winged helix DNA-binding domain"/>
    <property type="match status" value="2"/>
</dbReference>
<dbReference type="CDD" id="cd00131">
    <property type="entry name" value="PAX"/>
    <property type="match status" value="1"/>
</dbReference>
<accession>G7YTA6</accession>
<keyword evidence="7 10" id="KW-0371">Homeobox</keyword>
<evidence type="ECO:0000259" key="14">
    <source>
        <dbReference type="PROSITE" id="PS51057"/>
    </source>
</evidence>
<evidence type="ECO:0000256" key="4">
    <source>
        <dbReference type="ARBA" id="ARBA00022724"/>
    </source>
</evidence>
<name>G7YTA6_CLOSI</name>
<evidence type="ECO:0000259" key="13">
    <source>
        <dbReference type="PROSITE" id="PS50071"/>
    </source>
</evidence>
<dbReference type="Pfam" id="PF00292">
    <property type="entry name" value="PAX"/>
    <property type="match status" value="1"/>
</dbReference>
<evidence type="ECO:0000313" key="15">
    <source>
        <dbReference type="EMBL" id="GAA56186.1"/>
    </source>
</evidence>
<dbReference type="InterPro" id="IPR017970">
    <property type="entry name" value="Homeobox_CS"/>
</dbReference>
<dbReference type="PANTHER" id="PTHR45636:SF41">
    <property type="entry name" value="PAIRED BOX PROTEIN PAX-6-RELATED"/>
    <property type="match status" value="1"/>
</dbReference>
<evidence type="ECO:0000256" key="10">
    <source>
        <dbReference type="PROSITE-ProRule" id="PRU00108"/>
    </source>
</evidence>
<gene>
    <name evidence="15" type="ORF">CLF_110224</name>
</gene>
<keyword evidence="3" id="KW-0217">Developmental protein</keyword>
<dbReference type="PRINTS" id="PR00027">
    <property type="entry name" value="PAIREDBOX"/>
</dbReference>
<dbReference type="InterPro" id="IPR043182">
    <property type="entry name" value="PAIRED_DNA-bd_dom"/>
</dbReference>
<evidence type="ECO:0000256" key="3">
    <source>
        <dbReference type="ARBA" id="ARBA00022473"/>
    </source>
</evidence>
<keyword evidence="16" id="KW-1185">Reference proteome</keyword>
<dbReference type="SMART" id="SM00351">
    <property type="entry name" value="PAX"/>
    <property type="match status" value="1"/>
</dbReference>
<comment type="similarity">
    <text evidence="2">Belongs to the paired homeobox family.</text>
</comment>
<dbReference type="Gene3D" id="1.10.10.60">
    <property type="entry name" value="Homeodomain-like"/>
    <property type="match status" value="1"/>
</dbReference>
<dbReference type="SUPFAM" id="SSF46689">
    <property type="entry name" value="Homeodomain-like"/>
    <property type="match status" value="2"/>
</dbReference>
<dbReference type="PROSITE" id="PS00034">
    <property type="entry name" value="PAIRED_1"/>
    <property type="match status" value="1"/>
</dbReference>
<dbReference type="InterPro" id="IPR001356">
    <property type="entry name" value="HD"/>
</dbReference>
<dbReference type="CDD" id="cd00086">
    <property type="entry name" value="homeodomain"/>
    <property type="match status" value="1"/>
</dbReference>
<feature type="compositionally biased region" description="Basic and acidic residues" evidence="12">
    <location>
        <begin position="442"/>
        <end position="457"/>
    </location>
</feature>
<feature type="domain" description="Homeobox" evidence="13">
    <location>
        <begin position="389"/>
        <end position="429"/>
    </location>
</feature>
<evidence type="ECO:0000256" key="1">
    <source>
        <dbReference type="ARBA" id="ARBA00004123"/>
    </source>
</evidence>
<dbReference type="Pfam" id="PF00046">
    <property type="entry name" value="Homeodomain"/>
    <property type="match status" value="1"/>
</dbReference>
<keyword evidence="8" id="KW-0804">Transcription</keyword>
<dbReference type="Proteomes" id="UP000008909">
    <property type="component" value="Unassembled WGS sequence"/>
</dbReference>
<dbReference type="InterPro" id="IPR036388">
    <property type="entry name" value="WH-like_DNA-bd_sf"/>
</dbReference>
<evidence type="ECO:0000256" key="6">
    <source>
        <dbReference type="ARBA" id="ARBA00023125"/>
    </source>
</evidence>
<reference evidence="15" key="1">
    <citation type="journal article" date="2011" name="Genome Biol.">
        <title>The draft genome of the carcinogenic human liver fluke Clonorchis sinensis.</title>
        <authorList>
            <person name="Wang X."/>
            <person name="Chen W."/>
            <person name="Huang Y."/>
            <person name="Sun J."/>
            <person name="Men J."/>
            <person name="Liu H."/>
            <person name="Luo F."/>
            <person name="Guo L."/>
            <person name="Lv X."/>
            <person name="Deng C."/>
            <person name="Zhou C."/>
            <person name="Fan Y."/>
            <person name="Li X."/>
            <person name="Huang L."/>
            <person name="Hu Y."/>
            <person name="Liang C."/>
            <person name="Hu X."/>
            <person name="Xu J."/>
            <person name="Yu X."/>
        </authorList>
    </citation>
    <scope>NUCLEOTIDE SEQUENCE [LARGE SCALE GENOMIC DNA]</scope>
    <source>
        <strain evidence="15">Henan</strain>
    </source>
</reference>
<dbReference type="GO" id="GO:0000981">
    <property type="term" value="F:DNA-binding transcription factor activity, RNA polymerase II-specific"/>
    <property type="evidence" value="ECO:0007669"/>
    <property type="project" value="InterPro"/>
</dbReference>
<dbReference type="GO" id="GO:0048513">
    <property type="term" value="P:animal organ development"/>
    <property type="evidence" value="ECO:0007669"/>
    <property type="project" value="UniProtKB-ARBA"/>
</dbReference>
<sequence>MDLLWKKLLLDRSHSKSCLMCLLEGHSWDLVNVANFEGKFLVREMLEIPSASYNHFPVFYGEAWNCVTESGIALLPAQLLKREYIGQPKVSILLTVASHSGVNQLGGMFVNGRPLPDSTRQRIIELAHSGARPCDISRILQVSNGCVSKILCRYYETGSIRPKAIGGSKPRVATGSVVAKIDLYKRECPSIFAWEIRDRLLQEGICTPDNIPSVSSINRVLRNLSSESQRKLSSAAAAAAVAAAAVAAAHRNAGLPNYQGSVNSSIHHPSTKYTIPGLSRSPIQTAFSFPPYQNPSSHFFPMAPQMHKLYSQHHQPTSTQDRQSVGFGSYGVPYDSTYTDPRQLLPQVLQHQYQQQQQQRDQSNQLSYSTANIYSPSFTLSSSLPKSLEFERTHYPDVFTREKLSTQILLPEARIQVWFSNRRAKWRREEKLRMKHSSHQSDSGRFDKLNRNTEKLQEDKLPKDCRGYSTDMLCPSPGPLTSEREQRTQGRASPFRFAKFDFMNNVSYPDAHTKIKTPLLVSGYPRKPQQTKIRAKIRVTRKHIRFRGYFLSVENLNFVVSTKFWRWLEDCLRIQSSDNR</sequence>
<evidence type="ECO:0000256" key="7">
    <source>
        <dbReference type="ARBA" id="ARBA00023155"/>
    </source>
</evidence>
<dbReference type="InterPro" id="IPR001523">
    <property type="entry name" value="Paired_dom"/>
</dbReference>
<dbReference type="FunFam" id="1.10.10.10:FF:000069">
    <property type="entry name" value="Paired box protein Pax-6"/>
    <property type="match status" value="1"/>
</dbReference>
<dbReference type="GO" id="GO:0005634">
    <property type="term" value="C:nucleus"/>
    <property type="evidence" value="ECO:0007669"/>
    <property type="project" value="UniProtKB-SubCell"/>
</dbReference>
<dbReference type="PROSITE" id="PS50071">
    <property type="entry name" value="HOMEOBOX_2"/>
    <property type="match status" value="1"/>
</dbReference>
<organism evidence="15 16">
    <name type="scientific">Clonorchis sinensis</name>
    <name type="common">Chinese liver fluke</name>
    <dbReference type="NCBI Taxonomy" id="79923"/>
    <lineage>
        <taxon>Eukaryota</taxon>
        <taxon>Metazoa</taxon>
        <taxon>Spiralia</taxon>
        <taxon>Lophotrochozoa</taxon>
        <taxon>Platyhelminthes</taxon>
        <taxon>Trematoda</taxon>
        <taxon>Digenea</taxon>
        <taxon>Opisthorchiida</taxon>
        <taxon>Opisthorchiata</taxon>
        <taxon>Opisthorchiidae</taxon>
        <taxon>Clonorchis</taxon>
    </lineage>
</organism>
<dbReference type="InterPro" id="IPR009057">
    <property type="entry name" value="Homeodomain-like_sf"/>
</dbReference>
<dbReference type="GO" id="GO:0000978">
    <property type="term" value="F:RNA polymerase II cis-regulatory region sequence-specific DNA binding"/>
    <property type="evidence" value="ECO:0007669"/>
    <property type="project" value="TreeGrafter"/>
</dbReference>
<dbReference type="InterPro" id="IPR043565">
    <property type="entry name" value="PAX_fam"/>
</dbReference>
<evidence type="ECO:0000256" key="12">
    <source>
        <dbReference type="SAM" id="MobiDB-lite"/>
    </source>
</evidence>
<dbReference type="AlphaFoldDB" id="G7YTA6"/>
<feature type="domain" description="Paired" evidence="14">
    <location>
        <begin position="98"/>
        <end position="224"/>
    </location>
</feature>
<protein>
    <submittedName>
        <fullName evidence="15">Paired box protein Pax-6</fullName>
    </submittedName>
</protein>
<dbReference type="FunFam" id="1.10.10.60:FF:000679">
    <property type="entry name" value="Homeobox protein aristaless"/>
    <property type="match status" value="1"/>
</dbReference>
<reference key="2">
    <citation type="submission" date="2011-10" db="EMBL/GenBank/DDBJ databases">
        <title>The genome and transcriptome sequence of Clonorchis sinensis provide insights into the carcinogenic liver fluke.</title>
        <authorList>
            <person name="Wang X."/>
            <person name="Huang Y."/>
            <person name="Chen W."/>
            <person name="Liu H."/>
            <person name="Guo L."/>
            <person name="Chen Y."/>
            <person name="Luo F."/>
            <person name="Zhou W."/>
            <person name="Sun J."/>
            <person name="Mao Q."/>
            <person name="Liang P."/>
            <person name="Zhou C."/>
            <person name="Tian Y."/>
            <person name="Men J."/>
            <person name="Lv X."/>
            <person name="Huang L."/>
            <person name="Zhou J."/>
            <person name="Hu Y."/>
            <person name="Li R."/>
            <person name="Zhang F."/>
            <person name="Lei H."/>
            <person name="Li X."/>
            <person name="Hu X."/>
            <person name="Liang C."/>
            <person name="Xu J."/>
            <person name="Wu Z."/>
            <person name="Yu X."/>
        </authorList>
    </citation>
    <scope>NUCLEOTIDE SEQUENCE</scope>
    <source>
        <strain>Henan</strain>
    </source>
</reference>
<evidence type="ECO:0000256" key="2">
    <source>
        <dbReference type="ARBA" id="ARBA00005733"/>
    </source>
</evidence>
<dbReference type="FunFam" id="1.10.10.10:FF:000003">
    <property type="entry name" value="Paired box protein Pax-6"/>
    <property type="match status" value="1"/>
</dbReference>
<evidence type="ECO:0000256" key="5">
    <source>
        <dbReference type="ARBA" id="ARBA00023015"/>
    </source>
</evidence>
<proteinExistence type="inferred from homology"/>
<keyword evidence="5" id="KW-0805">Transcription regulation</keyword>
<feature type="DNA-binding region" description="Homeobox" evidence="10">
    <location>
        <begin position="391"/>
        <end position="430"/>
    </location>
</feature>
<keyword evidence="9 10" id="KW-0539">Nucleus</keyword>
<dbReference type="PANTHER" id="PTHR45636">
    <property type="entry name" value="PAIRED BOX PROTEIN PAX-6-RELATED-RELATED"/>
    <property type="match status" value="1"/>
</dbReference>
<dbReference type="EMBL" id="DF144179">
    <property type="protein sequence ID" value="GAA56186.1"/>
    <property type="molecule type" value="Genomic_DNA"/>
</dbReference>
<dbReference type="PROSITE" id="PS00027">
    <property type="entry name" value="HOMEOBOX_1"/>
    <property type="match status" value="1"/>
</dbReference>